<dbReference type="PANTHER" id="PTHR11558">
    <property type="entry name" value="SPERMIDINE/SPERMINE SYNTHASE"/>
    <property type="match status" value="1"/>
</dbReference>
<gene>
    <name evidence="8" type="ORF">POVCU1_020520</name>
    <name evidence="7" type="ORF">POVCU2_0022600</name>
</gene>
<dbReference type="HAMAP" id="MF_00198">
    <property type="entry name" value="Spermidine_synth"/>
    <property type="match status" value="1"/>
</dbReference>
<evidence type="ECO:0000256" key="2">
    <source>
        <dbReference type="ARBA" id="ARBA00022679"/>
    </source>
</evidence>
<name>A0A1A8VTD1_PLAOA</name>
<dbReference type="FunFam" id="3.40.50.150:FF:000190">
    <property type="entry name" value="Spermidine synthase"/>
    <property type="match status" value="1"/>
</dbReference>
<evidence type="ECO:0000256" key="1">
    <source>
        <dbReference type="ARBA" id="ARBA00007867"/>
    </source>
</evidence>
<keyword evidence="5" id="KW-0472">Membrane</keyword>
<comment type="similarity">
    <text evidence="1 4">Belongs to the spermidine/spermine synthase family.</text>
</comment>
<accession>A0A1A8VTD1</accession>
<evidence type="ECO:0000313" key="10">
    <source>
        <dbReference type="Proteomes" id="UP000078560"/>
    </source>
</evidence>
<evidence type="ECO:0000256" key="3">
    <source>
        <dbReference type="PROSITE-ProRule" id="PRU00354"/>
    </source>
</evidence>
<dbReference type="NCBIfam" id="NF037959">
    <property type="entry name" value="MFS_SpdSyn"/>
    <property type="match status" value="1"/>
</dbReference>
<evidence type="ECO:0000313" key="7">
    <source>
        <dbReference type="EMBL" id="SBS83741.1"/>
    </source>
</evidence>
<evidence type="ECO:0000256" key="5">
    <source>
        <dbReference type="SAM" id="Phobius"/>
    </source>
</evidence>
<keyword evidence="3" id="KW-0620">Polyamine biosynthesis</keyword>
<reference evidence="9 10" key="2">
    <citation type="submission" date="2016-05" db="EMBL/GenBank/DDBJ databases">
        <authorList>
            <person name="Naeem Raeece"/>
        </authorList>
    </citation>
    <scope>NUCLEOTIDE SEQUENCE [LARGE SCALE GENOMIC DNA]</scope>
</reference>
<dbReference type="NCBIfam" id="TIGR00417">
    <property type="entry name" value="speE"/>
    <property type="match status" value="1"/>
</dbReference>
<dbReference type="GO" id="GO:0008295">
    <property type="term" value="P:spermidine biosynthetic process"/>
    <property type="evidence" value="ECO:0007669"/>
    <property type="project" value="TreeGrafter"/>
</dbReference>
<dbReference type="Gene3D" id="2.30.140.10">
    <property type="entry name" value="Spermidine synthase, tetramerisation domain"/>
    <property type="match status" value="2"/>
</dbReference>
<dbReference type="InterPro" id="IPR037163">
    <property type="entry name" value="Spermidine_synt_N_sf"/>
</dbReference>
<reference evidence="7" key="1">
    <citation type="submission" date="2016-05" db="EMBL/GenBank/DDBJ databases">
        <authorList>
            <person name="Lavstsen T."/>
            <person name="Jespersen J.S."/>
        </authorList>
    </citation>
    <scope>NUCLEOTIDE SEQUENCE [LARGE SCALE GENOMIC DNA]</scope>
</reference>
<dbReference type="PANTHER" id="PTHR11558:SF11">
    <property type="entry name" value="SPERMIDINE SYNTHASE"/>
    <property type="match status" value="1"/>
</dbReference>
<evidence type="ECO:0000313" key="9">
    <source>
        <dbReference type="Proteomes" id="UP000078546"/>
    </source>
</evidence>
<dbReference type="Gene3D" id="3.40.50.150">
    <property type="entry name" value="Vaccinia Virus protein VP39"/>
    <property type="match status" value="1"/>
</dbReference>
<dbReference type="InterPro" id="IPR029063">
    <property type="entry name" value="SAM-dependent_MTases_sf"/>
</dbReference>
<dbReference type="InterPro" id="IPR030374">
    <property type="entry name" value="PABS"/>
</dbReference>
<sequence>MDKLGASNKIKLTVVLVGGICSLVLYHMKKKLNFSHFLFSKKWFSEFSLMWPGQAFSLEIKKVIHQSKSKYQIKSVHNVTHSECITSCMVGAISLCMGTSARTCLGDAVNVVQRETSGVVFNILVFESTTFGNVLVLDGVIQLTEKDEFAYHEMMTHIPMTVAKEPKNILVVGGGDGGVIRELCKYKSVENIDICEIDEMVIEVSKTYFKNISSGFEDKRVNVFIEDASKFLENVTNTYDVIIVDSSDPIGPAETLFNQSFYEKVYNALKPNGYCVAQCESIWIHVGTIKSMMGYAKKLFKKVEYANISTPTYPCGCIGILCCSKSDTGMTKPSRKLESKEFLDLKYYSYENHSAAFKLPAFALKEIENA</sequence>
<dbReference type="GO" id="GO:0004766">
    <property type="term" value="F:spermidine synthase activity"/>
    <property type="evidence" value="ECO:0007669"/>
    <property type="project" value="TreeGrafter"/>
</dbReference>
<feature type="domain" description="PABS" evidence="6">
    <location>
        <begin position="87"/>
        <end position="325"/>
    </location>
</feature>
<dbReference type="Proteomes" id="UP000078546">
    <property type="component" value="Unassembled WGS sequence"/>
</dbReference>
<keyword evidence="2 3" id="KW-0808">Transferase</keyword>
<dbReference type="EMBL" id="FLQV01000379">
    <property type="protein sequence ID" value="SBS91370.1"/>
    <property type="molecule type" value="Genomic_DNA"/>
</dbReference>
<dbReference type="EMBL" id="FLQU01000309">
    <property type="protein sequence ID" value="SBS83741.1"/>
    <property type="molecule type" value="Genomic_DNA"/>
</dbReference>
<protein>
    <submittedName>
        <fullName evidence="7">Spermidine synthase</fullName>
    </submittedName>
</protein>
<dbReference type="Pfam" id="PF01564">
    <property type="entry name" value="Spermine_synth"/>
    <property type="match status" value="1"/>
</dbReference>
<dbReference type="CDD" id="cd02440">
    <property type="entry name" value="AdoMet_MTases"/>
    <property type="match status" value="1"/>
</dbReference>
<dbReference type="InterPro" id="IPR001045">
    <property type="entry name" value="Spermi_synthase"/>
</dbReference>
<dbReference type="PROSITE" id="PS51006">
    <property type="entry name" value="PABS_2"/>
    <property type="match status" value="1"/>
</dbReference>
<evidence type="ECO:0000256" key="4">
    <source>
        <dbReference type="RuleBase" id="RU003836"/>
    </source>
</evidence>
<dbReference type="GO" id="GO:0005829">
    <property type="term" value="C:cytosol"/>
    <property type="evidence" value="ECO:0007669"/>
    <property type="project" value="TreeGrafter"/>
</dbReference>
<keyword evidence="5" id="KW-0812">Transmembrane</keyword>
<evidence type="ECO:0000313" key="8">
    <source>
        <dbReference type="EMBL" id="SBS91370.1"/>
    </source>
</evidence>
<feature type="active site" description="Proton acceptor" evidence="3">
    <location>
        <position position="245"/>
    </location>
</feature>
<organism evidence="7 10">
    <name type="scientific">Plasmodium ovale curtisi</name>
    <dbReference type="NCBI Taxonomy" id="864141"/>
    <lineage>
        <taxon>Eukaryota</taxon>
        <taxon>Sar</taxon>
        <taxon>Alveolata</taxon>
        <taxon>Apicomplexa</taxon>
        <taxon>Aconoidasida</taxon>
        <taxon>Haemosporida</taxon>
        <taxon>Plasmodiidae</taxon>
        <taxon>Plasmodium</taxon>
        <taxon>Plasmodium (Plasmodium)</taxon>
    </lineage>
</organism>
<dbReference type="NCBIfam" id="NF002010">
    <property type="entry name" value="PRK00811.1"/>
    <property type="match status" value="1"/>
</dbReference>
<evidence type="ECO:0000259" key="6">
    <source>
        <dbReference type="PROSITE" id="PS51006"/>
    </source>
</evidence>
<dbReference type="Pfam" id="PF17284">
    <property type="entry name" value="Spermine_synt_N"/>
    <property type="match status" value="2"/>
</dbReference>
<dbReference type="PROSITE" id="PS01330">
    <property type="entry name" value="PABS_1"/>
    <property type="match status" value="1"/>
</dbReference>
<proteinExistence type="inferred from homology"/>
<dbReference type="AlphaFoldDB" id="A0A1A8VTD1"/>
<dbReference type="SUPFAM" id="SSF53335">
    <property type="entry name" value="S-adenosyl-L-methionine-dependent methyltransferases"/>
    <property type="match status" value="1"/>
</dbReference>
<dbReference type="InterPro" id="IPR030373">
    <property type="entry name" value="PABS_CS"/>
</dbReference>
<feature type="transmembrane region" description="Helical" evidence="5">
    <location>
        <begin position="12"/>
        <end position="28"/>
    </location>
</feature>
<dbReference type="InterPro" id="IPR035246">
    <property type="entry name" value="Spermidine_synt_N"/>
</dbReference>
<dbReference type="Proteomes" id="UP000078560">
    <property type="component" value="Unassembled WGS sequence"/>
</dbReference>
<keyword evidence="5" id="KW-1133">Transmembrane helix</keyword>